<feature type="compositionally biased region" description="Polar residues" evidence="1">
    <location>
        <begin position="816"/>
        <end position="829"/>
    </location>
</feature>
<protein>
    <submittedName>
        <fullName evidence="2">Uncharacterized protein</fullName>
    </submittedName>
</protein>
<dbReference type="Proteomes" id="UP001159363">
    <property type="component" value="Chromosome 2"/>
</dbReference>
<gene>
    <name evidence="2" type="ORF">PR048_006346</name>
</gene>
<name>A0ABQ9IAT0_9NEOP</name>
<keyword evidence="3" id="KW-1185">Reference proteome</keyword>
<comment type="caution">
    <text evidence="2">The sequence shown here is derived from an EMBL/GenBank/DDBJ whole genome shotgun (WGS) entry which is preliminary data.</text>
</comment>
<evidence type="ECO:0000256" key="1">
    <source>
        <dbReference type="SAM" id="MobiDB-lite"/>
    </source>
</evidence>
<feature type="region of interest" description="Disordered" evidence="1">
    <location>
        <begin position="1"/>
        <end position="60"/>
    </location>
</feature>
<feature type="region of interest" description="Disordered" evidence="1">
    <location>
        <begin position="816"/>
        <end position="837"/>
    </location>
</feature>
<evidence type="ECO:0000313" key="2">
    <source>
        <dbReference type="EMBL" id="KAJ8893746.1"/>
    </source>
</evidence>
<sequence length="935" mass="103963">MGRKVHNSTGWEEDTVDNADDDIDGNNSYHDSKDSSTSVLTRDDEDTDKTGETTQRRKDEKVDEAYKFIKSVQVGVSKKDDFSVYGEILACIMRNAKQNSRAVPIAKHHIDNILFTLEMGKYDNSGRNSAQSVYSPRETEKYLLVRPGRETSVWLCFQAQVVVFCQLVSRPLNKGCWRLSPGLRDTKPTPRYQRYCIPVITKSIVFRCNVSASTSYTPTVRTTPTNFGSHVGKLPKAQCSHFKCNYRLATPVVVMTGDGITNRIYTGEKFLLYKTLLTDLLLNLCDSRSLLGDVPRRCPQSRRDESLIDLTRNTGRENSTTFVPQGRPASPFTIGTITYASAPYAADRKHITRALEWGDSLTPFLRYLVLALEEIIRKFTIPAYMLSEIAGEEQVRRNYIVRVSSNNKPVRVIVPASVTGRDCNRYFQKLGTGIDCSRPIPVADNRISESLATIGPVPGQEQQTTDELTRGNGGCAVRLLASHQDEPGSIPGRGTPGFSQVGIAPDDAAIRRVFSGISRFPHPCSAALLHSYHISLSSALNTSVLRGTKMLHRQLLHFNPKTLNSGFDNLGEPQIHRIPPSASYRRPPRLIASALSQEDEPSRYRYEIKATATADAAARVPLHGFPLLNAALGGKNVHYDFMKRHPELALRTDESTNIMQDVGIHKIQVDVFFFNELGGLMEKNFFPPSRNYSAYETGISTVHKNSKVISLKGKRQCGKLTSGKRGRNVMLMFCMACFSWMRKNPGQRINEYNIAVLACAAYTKVCSLEIAQKDISCTSIKLRRFLRFGLSSFQNDRCGNPLASQETGGDVIQFDRSTTQTSVEPTSGPSGFYESGEGLEKISPAKHNVNFEKETRKCLKSKKPLKFDDATVTQSSEQGTSFSQPTTEGYAYNKGTVMPFAHISQAAAQPIVNLSLHASANRTKGHFPQLLTANH</sequence>
<feature type="compositionally biased region" description="Basic and acidic residues" evidence="1">
    <location>
        <begin position="48"/>
        <end position="60"/>
    </location>
</feature>
<feature type="compositionally biased region" description="Acidic residues" evidence="1">
    <location>
        <begin position="11"/>
        <end position="24"/>
    </location>
</feature>
<evidence type="ECO:0000313" key="3">
    <source>
        <dbReference type="Proteomes" id="UP001159363"/>
    </source>
</evidence>
<dbReference type="EMBL" id="JARBHB010000002">
    <property type="protein sequence ID" value="KAJ8893746.1"/>
    <property type="molecule type" value="Genomic_DNA"/>
</dbReference>
<proteinExistence type="predicted"/>
<reference evidence="2 3" key="1">
    <citation type="submission" date="2023-02" db="EMBL/GenBank/DDBJ databases">
        <title>LHISI_Scaffold_Assembly.</title>
        <authorList>
            <person name="Stuart O.P."/>
            <person name="Cleave R."/>
            <person name="Magrath M.J.L."/>
            <person name="Mikheyev A.S."/>
        </authorList>
    </citation>
    <scope>NUCLEOTIDE SEQUENCE [LARGE SCALE GENOMIC DNA]</scope>
    <source>
        <strain evidence="2">Daus_M_001</strain>
        <tissue evidence="2">Leg muscle</tissue>
    </source>
</reference>
<feature type="compositionally biased region" description="Polar residues" evidence="1">
    <location>
        <begin position="25"/>
        <end position="40"/>
    </location>
</feature>
<organism evidence="2 3">
    <name type="scientific">Dryococelus australis</name>
    <dbReference type="NCBI Taxonomy" id="614101"/>
    <lineage>
        <taxon>Eukaryota</taxon>
        <taxon>Metazoa</taxon>
        <taxon>Ecdysozoa</taxon>
        <taxon>Arthropoda</taxon>
        <taxon>Hexapoda</taxon>
        <taxon>Insecta</taxon>
        <taxon>Pterygota</taxon>
        <taxon>Neoptera</taxon>
        <taxon>Polyneoptera</taxon>
        <taxon>Phasmatodea</taxon>
        <taxon>Verophasmatodea</taxon>
        <taxon>Anareolatae</taxon>
        <taxon>Phasmatidae</taxon>
        <taxon>Eurycanthinae</taxon>
        <taxon>Dryococelus</taxon>
    </lineage>
</organism>
<accession>A0ABQ9IAT0</accession>